<dbReference type="Proteomes" id="UP000633619">
    <property type="component" value="Unassembled WGS sequence"/>
</dbReference>
<feature type="transmembrane region" description="Helical" evidence="1">
    <location>
        <begin position="103"/>
        <end position="123"/>
    </location>
</feature>
<protein>
    <submittedName>
        <fullName evidence="2">Uncharacterized protein</fullName>
    </submittedName>
</protein>
<keyword evidence="1" id="KW-0472">Membrane</keyword>
<feature type="transmembrane region" description="Helical" evidence="1">
    <location>
        <begin position="40"/>
        <end position="59"/>
    </location>
</feature>
<evidence type="ECO:0000313" key="3">
    <source>
        <dbReference type="Proteomes" id="UP000633619"/>
    </source>
</evidence>
<evidence type="ECO:0000256" key="1">
    <source>
        <dbReference type="SAM" id="Phobius"/>
    </source>
</evidence>
<organism evidence="2 3">
    <name type="scientific">Thermoactinomyces intermedius</name>
    <dbReference type="NCBI Taxonomy" id="2024"/>
    <lineage>
        <taxon>Bacteria</taxon>
        <taxon>Bacillati</taxon>
        <taxon>Bacillota</taxon>
        <taxon>Bacilli</taxon>
        <taxon>Bacillales</taxon>
        <taxon>Thermoactinomycetaceae</taxon>
        <taxon>Thermoactinomyces</taxon>
    </lineage>
</organism>
<sequence>MIEMLALQILLLILCGVIHYVCFFLLDTRFREKAFLTMKIMLYVSLAVTVLHVIFVPTFDAKMMSVFSQSLWIMMTYEPLVFPSPRSRHRVWPVSEKFGKKIMYPNLVIFFITFLYALKAGYITGE</sequence>
<evidence type="ECO:0000313" key="2">
    <source>
        <dbReference type="EMBL" id="MBH8595845.1"/>
    </source>
</evidence>
<keyword evidence="1" id="KW-0812">Transmembrane</keyword>
<name>A0A8I1DFR7_THEIN</name>
<gene>
    <name evidence="2" type="ORF">I8U20_10930</name>
</gene>
<proteinExistence type="predicted"/>
<dbReference type="AlphaFoldDB" id="A0A8I1DFR7"/>
<keyword evidence="3" id="KW-1185">Reference proteome</keyword>
<dbReference type="EMBL" id="JAECVW010000006">
    <property type="protein sequence ID" value="MBH8595845.1"/>
    <property type="molecule type" value="Genomic_DNA"/>
</dbReference>
<keyword evidence="1" id="KW-1133">Transmembrane helix</keyword>
<dbReference type="RefSeq" id="WP_181732202.1">
    <property type="nucleotide sequence ID" value="NZ_JACEIR010000006.1"/>
</dbReference>
<accession>A0A8I1DFR7</accession>
<feature type="transmembrane region" description="Helical" evidence="1">
    <location>
        <begin position="6"/>
        <end position="28"/>
    </location>
</feature>
<comment type="caution">
    <text evidence="2">The sequence shown here is derived from an EMBL/GenBank/DDBJ whole genome shotgun (WGS) entry which is preliminary data.</text>
</comment>
<reference evidence="2 3" key="1">
    <citation type="submission" date="2020-12" db="EMBL/GenBank/DDBJ databases">
        <title>WGS of Thermoactinomyces spp.</title>
        <authorList>
            <person name="Cheng K."/>
        </authorList>
    </citation>
    <scope>NUCLEOTIDE SEQUENCE [LARGE SCALE GENOMIC DNA]</scope>
    <source>
        <strain evidence="3">CICC 10671\DSM 43846</strain>
    </source>
</reference>